<feature type="chain" id="PRO_5012619531" evidence="1">
    <location>
        <begin position="20"/>
        <end position="148"/>
    </location>
</feature>
<dbReference type="GO" id="GO:0005549">
    <property type="term" value="F:odorant binding"/>
    <property type="evidence" value="ECO:0007669"/>
    <property type="project" value="InterPro"/>
</dbReference>
<dbReference type="Pfam" id="PF01395">
    <property type="entry name" value="PBP_GOBP"/>
    <property type="match status" value="1"/>
</dbReference>
<reference evidence="2" key="1">
    <citation type="submission" date="2016-10" db="EMBL/GenBank/DDBJ databases">
        <authorList>
            <person name="Varghese N."/>
        </authorList>
    </citation>
    <scope>NUCLEOTIDE SEQUENCE</scope>
</reference>
<dbReference type="EMBL" id="KY056630">
    <property type="protein sequence ID" value="ARO46437.1"/>
    <property type="molecule type" value="mRNA"/>
</dbReference>
<dbReference type="SMART" id="SM00708">
    <property type="entry name" value="PhBP"/>
    <property type="match status" value="1"/>
</dbReference>
<dbReference type="SUPFAM" id="SSF47565">
    <property type="entry name" value="Insect pheromone/odorant-binding proteins"/>
    <property type="match status" value="1"/>
</dbReference>
<feature type="signal peptide" evidence="1">
    <location>
        <begin position="1"/>
        <end position="19"/>
    </location>
</feature>
<dbReference type="InterPro" id="IPR006170">
    <property type="entry name" value="PBP/GOBP"/>
</dbReference>
<organism evidence="2">
    <name type="scientific">Pachypeltis micranthus</name>
    <dbReference type="NCBI Taxonomy" id="1983339"/>
    <lineage>
        <taxon>Eukaryota</taxon>
        <taxon>Metazoa</taxon>
        <taxon>Ecdysozoa</taxon>
        <taxon>Arthropoda</taxon>
        <taxon>Hexapoda</taxon>
        <taxon>Insecta</taxon>
        <taxon>Pterygota</taxon>
        <taxon>Neoptera</taxon>
        <taxon>Paraneoptera</taxon>
        <taxon>Hemiptera</taxon>
        <taxon>Heteroptera</taxon>
        <taxon>Panheteroptera</taxon>
        <taxon>Cimicomorpha</taxon>
        <taxon>Miridae</taxon>
        <taxon>Monaloniini</taxon>
        <taxon>Pachypeltis</taxon>
    </lineage>
</organism>
<reference evidence="2" key="2">
    <citation type="journal article" date="2017" name="J. Asia-Pac. Entomol.">
        <title>Chemosensory genes from Pachypeltis micranthus, a natural enemy of the climbing hemp vine.</title>
        <authorList>
            <person name="Liu N.-Y."/>
            <person name="Zhu J.-Y."/>
            <person name="Ji M."/>
            <person name="Yang B."/>
            <person name="Ze S.-Z."/>
        </authorList>
    </citation>
    <scope>NUCLEOTIDE SEQUENCE</scope>
</reference>
<dbReference type="InterPro" id="IPR036728">
    <property type="entry name" value="PBP_GOBP_sf"/>
</dbReference>
<accession>A0A1W6QY93</accession>
<evidence type="ECO:0000256" key="1">
    <source>
        <dbReference type="SAM" id="SignalP"/>
    </source>
</evidence>
<name>A0A1W6QY93_9HEMI</name>
<proteinExistence type="evidence at transcript level"/>
<dbReference type="Gene3D" id="1.10.238.20">
    <property type="entry name" value="Pheromone/general odorant binding protein domain"/>
    <property type="match status" value="1"/>
</dbReference>
<dbReference type="AlphaFoldDB" id="A0A1W6QY93"/>
<evidence type="ECO:0000313" key="2">
    <source>
        <dbReference type="EMBL" id="ARO46437.1"/>
    </source>
</evidence>
<protein>
    <submittedName>
        <fullName evidence="2">Odorant binding protein 8</fullName>
    </submittedName>
</protein>
<sequence>MALAFVVLAFTGFIAHSYALTSEFDAEVKQIVVDCAETGLEEKKVVFMNAWNENIIPEADHDKCFFACVMRQLKALADGKFEVDVINFLATQRYGDPAEVEKAKMINAGCVGGDKGNSDDCAVSFELMKCFTEAANKANLQSIQKVIF</sequence>
<dbReference type="CDD" id="cd23992">
    <property type="entry name" value="PBP_GOBP"/>
    <property type="match status" value="1"/>
</dbReference>
<keyword evidence="1" id="KW-0732">Signal</keyword>